<dbReference type="SUPFAM" id="SSF56300">
    <property type="entry name" value="Metallo-dependent phosphatases"/>
    <property type="match status" value="1"/>
</dbReference>
<dbReference type="Gene3D" id="2.60.40.380">
    <property type="entry name" value="Purple acid phosphatase-like, N-terminal"/>
    <property type="match status" value="1"/>
</dbReference>
<feature type="signal peptide" evidence="1">
    <location>
        <begin position="1"/>
        <end position="23"/>
    </location>
</feature>
<dbReference type="GO" id="GO:0004630">
    <property type="term" value="F:phospholipase D activity"/>
    <property type="evidence" value="ECO:0007669"/>
    <property type="project" value="UniProtKB-EC"/>
</dbReference>
<dbReference type="AlphaFoldDB" id="A0A6I6MR65"/>
<evidence type="ECO:0000256" key="1">
    <source>
        <dbReference type="SAM" id="SignalP"/>
    </source>
</evidence>
<dbReference type="EC" id="3.1.4.4" evidence="4"/>
<evidence type="ECO:0000313" key="4">
    <source>
        <dbReference type="EMBL" id="QGZ97119.1"/>
    </source>
</evidence>
<reference evidence="5" key="1">
    <citation type="submission" date="2019-12" db="EMBL/GenBank/DDBJ databases">
        <title>Complete genome of Terracaulis silvestris 0127_4.</title>
        <authorList>
            <person name="Vieira S."/>
            <person name="Riedel T."/>
            <person name="Sproer C."/>
            <person name="Pascual J."/>
            <person name="Boedeker C."/>
            <person name="Overmann J."/>
        </authorList>
    </citation>
    <scope>NUCLEOTIDE SEQUENCE [LARGE SCALE GENOMIC DNA]</scope>
    <source>
        <strain evidence="5">0127_4</strain>
    </source>
</reference>
<dbReference type="InterPro" id="IPR018946">
    <property type="entry name" value="PhoD-like_MPP"/>
</dbReference>
<dbReference type="Proteomes" id="UP000431269">
    <property type="component" value="Chromosome"/>
</dbReference>
<dbReference type="Gene3D" id="3.60.21.70">
    <property type="entry name" value="PhoD-like phosphatase"/>
    <property type="match status" value="1"/>
</dbReference>
<sequence>MLISRRTLLAAASVTAAIRPAWAQNLASGVFTHGVASGDPLPDGVVLWTRFVGGEGAIGWEIAEDESFTRVTQRGEARAPIINDFCVKADARGLAPGRRYFYRFLSGSGPSLTGLTRTAPASGGDSLSVAVFSCANLPFGYFHAYGHAAARDDIDLVLHTGDYIYEYARGNYPSDQDTVPGRLIDPLTEIVRLSDYYQRYGAYHEDADLQELRRLKPMSVVWDDHEITNDTWREGAQNHQPEFEGTWADRVVAASKAYFDWMPIRRPEARSARIYRSVDWGDLARILLLDTRYIGRDRQLDYRNTLLPRLAEGGADANALAAEFRRTVLDDPSRTLLGSAQEQWLSETFAASKQRGQTWQVVTQQVVMGEQLATSGLTRLLPSDMPAGSRAWFESGERVSALGLPWNLDSWGGYPAARARFLQACVDNANNVVVLGGDSHNCWVNNLPAAGGARLAALEFAGGSVTSPGFERSLSNAQPGERESVMRAGNPNLAFCELTNRGYGALKFTRESCNAEWIGFDNVRTPQAPTPIVTRMNAAASSSAGPGAWSVQNV</sequence>
<dbReference type="RefSeq" id="WP_158767944.1">
    <property type="nucleotide sequence ID" value="NZ_CP047045.1"/>
</dbReference>
<evidence type="ECO:0000259" key="2">
    <source>
        <dbReference type="Pfam" id="PF09423"/>
    </source>
</evidence>
<evidence type="ECO:0000259" key="3">
    <source>
        <dbReference type="Pfam" id="PF16655"/>
    </source>
</evidence>
<dbReference type="PANTHER" id="PTHR43606">
    <property type="entry name" value="PHOSPHATASE, PUTATIVE (AFU_ORTHOLOGUE AFUA_6G08710)-RELATED"/>
    <property type="match status" value="1"/>
</dbReference>
<feature type="domain" description="Phospholipase D N-terminal" evidence="3">
    <location>
        <begin position="33"/>
        <end position="118"/>
    </location>
</feature>
<feature type="domain" description="PhoD-like phosphatase metallophosphatase" evidence="2">
    <location>
        <begin position="130"/>
        <end position="517"/>
    </location>
</feature>
<dbReference type="PANTHER" id="PTHR43606:SF2">
    <property type="entry name" value="ALKALINE PHOSPHATASE FAMILY PROTEIN (AFU_ORTHOLOGUE AFUA_5G03860)"/>
    <property type="match status" value="1"/>
</dbReference>
<keyword evidence="4" id="KW-0378">Hydrolase</keyword>
<dbReference type="InterPro" id="IPR038607">
    <property type="entry name" value="PhoD-like_sf"/>
</dbReference>
<name>A0A6I6MR65_9CAUL</name>
<gene>
    <name evidence="4" type="primary">pld_2</name>
    <name evidence="4" type="ORF">DSM104635_03985</name>
</gene>
<dbReference type="CDD" id="cd07389">
    <property type="entry name" value="MPP_PhoD"/>
    <property type="match status" value="1"/>
</dbReference>
<protein>
    <submittedName>
        <fullName evidence="4">Phospholipase D</fullName>
        <ecNumber evidence="4">3.1.4.4</ecNumber>
    </submittedName>
</protein>
<dbReference type="KEGG" id="tsv:DSM104635_03985"/>
<dbReference type="InterPro" id="IPR052900">
    <property type="entry name" value="Phospholipid_Metab_Enz"/>
</dbReference>
<dbReference type="Pfam" id="PF16655">
    <property type="entry name" value="PhoD_N"/>
    <property type="match status" value="1"/>
</dbReference>
<dbReference type="InterPro" id="IPR029052">
    <property type="entry name" value="Metallo-depent_PP-like"/>
</dbReference>
<dbReference type="Pfam" id="PF09423">
    <property type="entry name" value="PhoD"/>
    <property type="match status" value="1"/>
</dbReference>
<feature type="chain" id="PRO_5026032165" evidence="1">
    <location>
        <begin position="24"/>
        <end position="554"/>
    </location>
</feature>
<dbReference type="InterPro" id="IPR032093">
    <property type="entry name" value="PhoD_N"/>
</dbReference>
<evidence type="ECO:0000313" key="5">
    <source>
        <dbReference type="Proteomes" id="UP000431269"/>
    </source>
</evidence>
<keyword evidence="1" id="KW-0732">Signal</keyword>
<accession>A0A6I6MR65</accession>
<keyword evidence="5" id="KW-1185">Reference proteome</keyword>
<organism evidence="4 5">
    <name type="scientific">Terricaulis silvestris</name>
    <dbReference type="NCBI Taxonomy" id="2686094"/>
    <lineage>
        <taxon>Bacteria</taxon>
        <taxon>Pseudomonadati</taxon>
        <taxon>Pseudomonadota</taxon>
        <taxon>Alphaproteobacteria</taxon>
        <taxon>Caulobacterales</taxon>
        <taxon>Caulobacteraceae</taxon>
        <taxon>Terricaulis</taxon>
    </lineage>
</organism>
<dbReference type="EMBL" id="CP047045">
    <property type="protein sequence ID" value="QGZ97119.1"/>
    <property type="molecule type" value="Genomic_DNA"/>
</dbReference>
<proteinExistence type="predicted"/>